<feature type="transmembrane region" description="Helical" evidence="1">
    <location>
        <begin position="204"/>
        <end position="225"/>
    </location>
</feature>
<evidence type="ECO:0000313" key="5">
    <source>
        <dbReference type="Proteomes" id="UP000494111"/>
    </source>
</evidence>
<feature type="chain" id="PRO_5028876292" evidence="2">
    <location>
        <begin position="23"/>
        <end position="311"/>
    </location>
</feature>
<evidence type="ECO:0000259" key="3">
    <source>
        <dbReference type="Pfam" id="PF00892"/>
    </source>
</evidence>
<dbReference type="InterPro" id="IPR037185">
    <property type="entry name" value="EmrE-like"/>
</dbReference>
<keyword evidence="1" id="KW-0472">Membrane</keyword>
<feature type="transmembrane region" description="Helical" evidence="1">
    <location>
        <begin position="289"/>
        <end position="307"/>
    </location>
</feature>
<sequence>MTLPSSAAPAPGAAATAAAASAAAATPTGSRRSGILLFFAALMAFATFDAGSKQLLTYYPAPFLNVMRYIAVATLALAMLWRHRGQRLRDAPQKPLLVLRGVMLATVASCFMTALIWMPLSEATAIYFTSPLIMVALSPWLLGERVRAAQWTAVAAGFAGMLLIVRPGSDLPVLGTVLMAISAVSYAFFQVLTRKLSGKVDGPVQYAYTAFICLIATALPAPFFLPDPWPPAIDMTLIVALGACSGLAQILLIAAFQRVSAATLAPLNYFQLLLAVGFSTFWFQRPPDGLALAGMGLIMASGVFLALRRAN</sequence>
<proteinExistence type="predicted"/>
<feature type="transmembrane region" description="Helical" evidence="1">
    <location>
        <begin position="63"/>
        <end position="81"/>
    </location>
</feature>
<dbReference type="RefSeq" id="WP_175192584.1">
    <property type="nucleotide sequence ID" value="NZ_CADIJO010000005.1"/>
</dbReference>
<name>A0A6S6ZM63_9BURK</name>
<feature type="transmembrane region" description="Helical" evidence="1">
    <location>
        <begin position="149"/>
        <end position="165"/>
    </location>
</feature>
<keyword evidence="1" id="KW-1133">Transmembrane helix</keyword>
<keyword evidence="1" id="KW-0812">Transmembrane</keyword>
<feature type="signal peptide" evidence="2">
    <location>
        <begin position="1"/>
        <end position="22"/>
    </location>
</feature>
<feature type="transmembrane region" description="Helical" evidence="1">
    <location>
        <begin position="34"/>
        <end position="51"/>
    </location>
</feature>
<organism evidence="4 5">
    <name type="scientific">Achromobacter deleyi</name>
    <dbReference type="NCBI Taxonomy" id="1353891"/>
    <lineage>
        <taxon>Bacteria</taxon>
        <taxon>Pseudomonadati</taxon>
        <taxon>Pseudomonadota</taxon>
        <taxon>Betaproteobacteria</taxon>
        <taxon>Burkholderiales</taxon>
        <taxon>Alcaligenaceae</taxon>
        <taxon>Achromobacter</taxon>
    </lineage>
</organism>
<dbReference type="GO" id="GO:0016020">
    <property type="term" value="C:membrane"/>
    <property type="evidence" value="ECO:0007669"/>
    <property type="project" value="InterPro"/>
</dbReference>
<dbReference type="AlphaFoldDB" id="A0A6S6ZM63"/>
<evidence type="ECO:0000256" key="1">
    <source>
        <dbReference type="SAM" id="Phobius"/>
    </source>
</evidence>
<dbReference type="EMBL" id="CADIJO010000005">
    <property type="protein sequence ID" value="CAB3687311.1"/>
    <property type="molecule type" value="Genomic_DNA"/>
</dbReference>
<feature type="transmembrane region" description="Helical" evidence="1">
    <location>
        <begin position="97"/>
        <end position="118"/>
    </location>
</feature>
<evidence type="ECO:0000313" key="4">
    <source>
        <dbReference type="EMBL" id="CAB3687311.1"/>
    </source>
</evidence>
<dbReference type="Proteomes" id="UP000494111">
    <property type="component" value="Unassembled WGS sequence"/>
</dbReference>
<gene>
    <name evidence="4" type="primary">cntI_1</name>
    <name evidence="4" type="ORF">LMG3458_01944</name>
</gene>
<accession>A0A6S6ZM63</accession>
<dbReference type="PANTHER" id="PTHR22911:SF103">
    <property type="entry name" value="BLR2811 PROTEIN"/>
    <property type="match status" value="1"/>
</dbReference>
<feature type="transmembrane region" description="Helical" evidence="1">
    <location>
        <begin position="263"/>
        <end position="283"/>
    </location>
</feature>
<dbReference type="Pfam" id="PF00892">
    <property type="entry name" value="EamA"/>
    <property type="match status" value="2"/>
</dbReference>
<reference evidence="4 5" key="1">
    <citation type="submission" date="2020-04" db="EMBL/GenBank/DDBJ databases">
        <authorList>
            <person name="De Canck E."/>
        </authorList>
    </citation>
    <scope>NUCLEOTIDE SEQUENCE [LARGE SCALE GENOMIC DNA]</scope>
    <source>
        <strain evidence="4 5">LMG 3458</strain>
    </source>
</reference>
<dbReference type="PANTHER" id="PTHR22911">
    <property type="entry name" value="ACYL-MALONYL CONDENSING ENZYME-RELATED"/>
    <property type="match status" value="1"/>
</dbReference>
<protein>
    <submittedName>
        <fullName evidence="4">Pseudopaline exporter CntI</fullName>
    </submittedName>
</protein>
<feature type="domain" description="EamA" evidence="3">
    <location>
        <begin position="33"/>
        <end position="165"/>
    </location>
</feature>
<dbReference type="SUPFAM" id="SSF103481">
    <property type="entry name" value="Multidrug resistance efflux transporter EmrE"/>
    <property type="match status" value="2"/>
</dbReference>
<dbReference type="InterPro" id="IPR000620">
    <property type="entry name" value="EamA_dom"/>
</dbReference>
<feature type="domain" description="EamA" evidence="3">
    <location>
        <begin position="174"/>
        <end position="304"/>
    </location>
</feature>
<keyword evidence="2" id="KW-0732">Signal</keyword>
<evidence type="ECO:0000256" key="2">
    <source>
        <dbReference type="SAM" id="SignalP"/>
    </source>
</evidence>
<feature type="transmembrane region" description="Helical" evidence="1">
    <location>
        <begin position="237"/>
        <end position="256"/>
    </location>
</feature>
<feature type="transmembrane region" description="Helical" evidence="1">
    <location>
        <begin position="171"/>
        <end position="192"/>
    </location>
</feature>
<feature type="transmembrane region" description="Helical" evidence="1">
    <location>
        <begin position="124"/>
        <end position="142"/>
    </location>
</feature>